<dbReference type="InterPro" id="IPR038765">
    <property type="entry name" value="Papain-like_cys_pep_sf"/>
</dbReference>
<feature type="compositionally biased region" description="Gly residues" evidence="5">
    <location>
        <begin position="299"/>
        <end position="327"/>
    </location>
</feature>
<feature type="compositionally biased region" description="Low complexity" evidence="5">
    <location>
        <begin position="328"/>
        <end position="346"/>
    </location>
</feature>
<keyword evidence="4" id="KW-0788">Thiol protease</keyword>
<dbReference type="PROSITE" id="PS51935">
    <property type="entry name" value="NLPC_P60"/>
    <property type="match status" value="1"/>
</dbReference>
<dbReference type="PANTHER" id="PTHR47053">
    <property type="entry name" value="MUREIN DD-ENDOPEPTIDASE MEPH-RELATED"/>
    <property type="match status" value="1"/>
</dbReference>
<evidence type="ECO:0000256" key="1">
    <source>
        <dbReference type="ARBA" id="ARBA00007074"/>
    </source>
</evidence>
<dbReference type="GO" id="GO:0006508">
    <property type="term" value="P:proteolysis"/>
    <property type="evidence" value="ECO:0007669"/>
    <property type="project" value="UniProtKB-KW"/>
</dbReference>
<dbReference type="RefSeq" id="WP_121248947.1">
    <property type="nucleotide sequence ID" value="NZ_RBIL01000001.1"/>
</dbReference>
<name>A0A660LAZ3_9ACTN</name>
<protein>
    <submittedName>
        <fullName evidence="8">Cell wall-associated NlpC family hydrolase</fullName>
    </submittedName>
</protein>
<feature type="compositionally biased region" description="Low complexity" evidence="5">
    <location>
        <begin position="374"/>
        <end position="413"/>
    </location>
</feature>
<evidence type="ECO:0000256" key="3">
    <source>
        <dbReference type="ARBA" id="ARBA00022801"/>
    </source>
</evidence>
<dbReference type="Pfam" id="PF00877">
    <property type="entry name" value="NLPC_P60"/>
    <property type="match status" value="1"/>
</dbReference>
<dbReference type="InterPro" id="IPR051202">
    <property type="entry name" value="Peptidase_C40"/>
</dbReference>
<proteinExistence type="inferred from homology"/>
<reference evidence="8 9" key="1">
    <citation type="submission" date="2018-10" db="EMBL/GenBank/DDBJ databases">
        <title>Genomic Encyclopedia of Archaeal and Bacterial Type Strains, Phase II (KMG-II): from individual species to whole genera.</title>
        <authorList>
            <person name="Goeker M."/>
        </authorList>
    </citation>
    <scope>NUCLEOTIDE SEQUENCE [LARGE SCALE GENOMIC DNA]</scope>
    <source>
        <strain evidence="8 9">DSM 14954</strain>
    </source>
</reference>
<keyword evidence="2" id="KW-0645">Protease</keyword>
<dbReference type="OrthoDB" id="5496837at2"/>
<dbReference type="GO" id="GO:0008234">
    <property type="term" value="F:cysteine-type peptidase activity"/>
    <property type="evidence" value="ECO:0007669"/>
    <property type="project" value="UniProtKB-KW"/>
</dbReference>
<comment type="similarity">
    <text evidence="1">Belongs to the peptidase C40 family.</text>
</comment>
<evidence type="ECO:0000313" key="9">
    <source>
        <dbReference type="Proteomes" id="UP000278962"/>
    </source>
</evidence>
<feature type="compositionally biased region" description="Low complexity" evidence="5">
    <location>
        <begin position="187"/>
        <end position="211"/>
    </location>
</feature>
<keyword evidence="9" id="KW-1185">Reference proteome</keyword>
<dbReference type="SUPFAM" id="SSF54001">
    <property type="entry name" value="Cysteine proteinases"/>
    <property type="match status" value="1"/>
</dbReference>
<dbReference type="PROSITE" id="PS50911">
    <property type="entry name" value="CHAP"/>
    <property type="match status" value="1"/>
</dbReference>
<feature type="domain" description="NlpC/P60" evidence="7">
    <location>
        <begin position="1467"/>
        <end position="1592"/>
    </location>
</feature>
<evidence type="ECO:0000259" key="6">
    <source>
        <dbReference type="PROSITE" id="PS50911"/>
    </source>
</evidence>
<dbReference type="PANTHER" id="PTHR47053:SF1">
    <property type="entry name" value="MUREIN DD-ENDOPEPTIDASE MEPH-RELATED"/>
    <property type="match status" value="1"/>
</dbReference>
<feature type="region of interest" description="Disordered" evidence="5">
    <location>
        <begin position="991"/>
        <end position="1020"/>
    </location>
</feature>
<accession>A0A660LAZ3</accession>
<dbReference type="InterPro" id="IPR000064">
    <property type="entry name" value="NLP_P60_dom"/>
</dbReference>
<feature type="domain" description="Peptidase C51" evidence="6">
    <location>
        <begin position="851"/>
        <end position="982"/>
    </location>
</feature>
<evidence type="ECO:0000259" key="7">
    <source>
        <dbReference type="PROSITE" id="PS51935"/>
    </source>
</evidence>
<feature type="compositionally biased region" description="Low complexity" evidence="5">
    <location>
        <begin position="157"/>
        <end position="173"/>
    </location>
</feature>
<dbReference type="InterPro" id="IPR007921">
    <property type="entry name" value="CHAP_dom"/>
</dbReference>
<dbReference type="Proteomes" id="UP000278962">
    <property type="component" value="Unassembled WGS sequence"/>
</dbReference>
<feature type="region of interest" description="Disordered" evidence="5">
    <location>
        <begin position="1667"/>
        <end position="1699"/>
    </location>
</feature>
<comment type="caution">
    <text evidence="8">The sequence shown here is derived from an EMBL/GenBank/DDBJ whole genome shotgun (WGS) entry which is preliminary data.</text>
</comment>
<evidence type="ECO:0000256" key="5">
    <source>
        <dbReference type="SAM" id="MobiDB-lite"/>
    </source>
</evidence>
<evidence type="ECO:0000313" key="8">
    <source>
        <dbReference type="EMBL" id="RKQ91385.1"/>
    </source>
</evidence>
<evidence type="ECO:0000256" key="2">
    <source>
        <dbReference type="ARBA" id="ARBA00022670"/>
    </source>
</evidence>
<dbReference type="Pfam" id="PF05257">
    <property type="entry name" value="CHAP"/>
    <property type="match status" value="1"/>
</dbReference>
<organism evidence="8 9">
    <name type="scientific">Solirubrobacter pauli</name>
    <dbReference type="NCBI Taxonomy" id="166793"/>
    <lineage>
        <taxon>Bacteria</taxon>
        <taxon>Bacillati</taxon>
        <taxon>Actinomycetota</taxon>
        <taxon>Thermoleophilia</taxon>
        <taxon>Solirubrobacterales</taxon>
        <taxon>Solirubrobacteraceae</taxon>
        <taxon>Solirubrobacter</taxon>
    </lineage>
</organism>
<sequence length="1871" mass="188558">MATTPSEADVAARLIERLLADPGFRARFRRDPAGACREVGLESLAQEMSLGGGKAFHTLDIRESRSSLAGVMMAAAMEGIVVGQFAENVLPAIGQMPSAVADVVSRVDLPAISLPGGGNGEAVKPSPVGPDAPAAAPGAGQDVPSSDVPGVAGTPDVPGVAPANASAGAADVPTAPPPASPPPAATPPAADAPPAEAKPPAESKAPASDPAGDAAKRIAEEDSPEAAQRAQEADAADALNQQTSGVPGSDQLPSADAATAPGGGPPSQSETIPGGGAPTPSVDPGELAPADNSVAPGGPVKGGLPASGGGPAAAGAAAGPGAGGPGTAAGAPPSGNAAAAPEAAGGKRQSEGLAGAAKRFARRLSGGGGGKGGASAAADAGLPSGGAAPTDAGLPSASAAPADPSLPGAPAAPVDNSLPATPSAAENSLPATPDENSLPSAPTDGLPSAPVEPPTPQALALLANPNLTLDPGVAAGLQAGGTDPRLVGVLTQLGAGHKLTVTGTPGDGVVDITQVDGELVNPDSAAARELAGALAALDPSVRPDEVGTPWPISSPGFITNSAHQDQLRLTFKAPAAPEAIAPAVAVPVTPAPPAVAAAVPVAPAGPVVPAEPAYDPRKSDAFLPAVKATAASAREPDRTDSQAFLPAVEKPKAAAAQLASQPAAGVVEVVAAAPGAYPGDNAPKEQLAGWMASEAQRRGLPPELPVMASLVESGLKNVNYGDADSLGFFQMRVSIWDSGPYKGFADKPELQVKWFLDEAEKVKDARVAAGKPIDDPQHYGEWIADTERPAAQYRYRYQTKLEEAKGLLANRTAPPPAAAAVAVANPAPAPAGGPLGPAALAIAQGQLGVAEVGTNAGPQVDEYLAAAGVPSGNPWCASFITWSLEKAGHKMPGGGWAAVQTWVRNAEQGKNGLQIISAEDARPGDIVAYDWGGQTDFGADGHIGFVASDVKDGKFTALEGNNADKVNSVSRTTGTGNVVFIRVNGDATAGGAPPVQAPAPSGAAAPPVDPKQFGGDEVGTGGAASAETLAALKNPNLVFDDVGKADLKAGRIDPRVIGVLTKLSQEHKITISCMCSDHSKFTAGGSVSNHFYGRGVDIAAIDGEVVGPGSPLAREIASEVSTLDENIRPNEIGSPFAIGGPGYFTDAAHQNHIHLGFKQEISPDWKPPADVAAQPVAAAPAQFAATPGTPVATAAAAPAEPAFDPRQSDAFLPAVKASAAAAREPERSGSQAFLQAVEPPKRETPAVAQPAQLAAQPAAPAAAQPAAAPAVDVSAAVDAAPTAYPGDSAPKEQVAAWMAAEAKKRGLPPQLPIMASLVESGMKNLNFGDADSVGFFQMRVGIWNQGAYAGYPDKPELQIKWFLDQAEAVKKQRLVAGKPIDDPNSFGEWIADVERPAEQYRGRYQTKLEEANQLLGAQPQPAAAAVAQPVAAPIDPAAAAAAVGNAQLPAEIAAPLQQAIASGNGPGPKALAAITEASKHMGTPYKWGGSTPQTGFDCSGLMQWAYAQSGVQIPRVTYTQIEAPNGVEVADRAQLKPGDLVFFAANGDVHHVGMFLGGDKFLHAPSTGDVVKVSSLSEPYYASQFAGGRRFDAGAPAAPVAAAAAQPAQLAAAAPIDPTEVAKAQAAVARDAAEVRRNDSQLFMAITRAEASKAAAEQERHASQLFLKAVDPSQVKRRSPAAEPPAAPPAVAPPPVQPAPAQAAAIPVSAPVEAQPPAVNPAVAGVSVDLTNAASEYPGDNASQAELAKWLAKQAEAAGLPPELPVMAALVESGVKNLNYGDADSVGFFQMRVGIWDQGDYKGFASKPELQAKWFIDTALGVKRQAISRGDADFGKDPAKWGEWIADTERPAEQYRGRYQLRLDEARKLLA</sequence>
<feature type="compositionally biased region" description="Polar residues" evidence="5">
    <location>
        <begin position="418"/>
        <end position="440"/>
    </location>
</feature>
<feature type="compositionally biased region" description="Pro residues" evidence="5">
    <location>
        <begin position="174"/>
        <end position="186"/>
    </location>
</feature>
<evidence type="ECO:0000256" key="4">
    <source>
        <dbReference type="ARBA" id="ARBA00022807"/>
    </source>
</evidence>
<feature type="compositionally biased region" description="Pro residues" evidence="5">
    <location>
        <begin position="1682"/>
        <end position="1698"/>
    </location>
</feature>
<feature type="region of interest" description="Disordered" evidence="5">
    <location>
        <begin position="118"/>
        <end position="456"/>
    </location>
</feature>
<dbReference type="Gene3D" id="3.90.1720.10">
    <property type="entry name" value="endopeptidase domain like (from Nostoc punctiforme)"/>
    <property type="match status" value="2"/>
</dbReference>
<feature type="compositionally biased region" description="Low complexity" evidence="5">
    <location>
        <begin position="129"/>
        <end position="144"/>
    </location>
</feature>
<dbReference type="EMBL" id="RBIL01000001">
    <property type="protein sequence ID" value="RKQ91385.1"/>
    <property type="molecule type" value="Genomic_DNA"/>
</dbReference>
<feature type="compositionally biased region" description="Low complexity" evidence="5">
    <location>
        <begin position="991"/>
        <end position="1006"/>
    </location>
</feature>
<gene>
    <name evidence="8" type="ORF">C8N24_1207</name>
</gene>
<keyword evidence="3 8" id="KW-0378">Hydrolase</keyword>